<proteinExistence type="predicted"/>
<accession>A0ACC1JF69</accession>
<name>A0ACC1JF69_9FUNG</name>
<sequence length="317" mass="34959">MHVAYSAHWLELLKKEWEIAAQNGCGHGGLEASAVMATPMPDTTDSLAATDHSVYGPSLIVFGDSQSDNGSTFHYSNRTVYPFGGRYSNSYMWNEYVAKLLNLNLENWAIGGSTNDNKFVPGYGRTQIIPSTTDMVAQYITNNTNASVFKKCSSIVVVGGGSNSLLYSLDSFADGSIDMQTFVDTLVNNLFDNVKNLLDAGYPNIYLLTMPSLNVIPGIVEYGITELTQTIAPMFDMAFRRGLWNLFWTYGPRAFGVSLFDLGSVYDLMAKPESLSALNITTVNDWCVTYAKGGSELYCSDPDTRYFYDDFHASGRI</sequence>
<feature type="non-terminal residue" evidence="1">
    <location>
        <position position="317"/>
    </location>
</feature>
<comment type="caution">
    <text evidence="1">The sequence shown here is derived from an EMBL/GenBank/DDBJ whole genome shotgun (WGS) entry which is preliminary data.</text>
</comment>
<dbReference type="EMBL" id="JANBPW010000364">
    <property type="protein sequence ID" value="KAJ1949780.1"/>
    <property type="molecule type" value="Genomic_DNA"/>
</dbReference>
<dbReference type="Proteomes" id="UP001150603">
    <property type="component" value="Unassembled WGS sequence"/>
</dbReference>
<evidence type="ECO:0000313" key="1">
    <source>
        <dbReference type="EMBL" id="KAJ1949780.1"/>
    </source>
</evidence>
<protein>
    <submittedName>
        <fullName evidence="1">Uncharacterized protein</fullName>
    </submittedName>
</protein>
<organism evidence="1 2">
    <name type="scientific">Linderina macrospora</name>
    <dbReference type="NCBI Taxonomy" id="4868"/>
    <lineage>
        <taxon>Eukaryota</taxon>
        <taxon>Fungi</taxon>
        <taxon>Fungi incertae sedis</taxon>
        <taxon>Zoopagomycota</taxon>
        <taxon>Kickxellomycotina</taxon>
        <taxon>Kickxellomycetes</taxon>
        <taxon>Kickxellales</taxon>
        <taxon>Kickxellaceae</taxon>
        <taxon>Linderina</taxon>
    </lineage>
</organism>
<keyword evidence="2" id="KW-1185">Reference proteome</keyword>
<gene>
    <name evidence="1" type="ORF">FBU59_000994</name>
</gene>
<reference evidence="1" key="1">
    <citation type="submission" date="2022-07" db="EMBL/GenBank/DDBJ databases">
        <title>Phylogenomic reconstructions and comparative analyses of Kickxellomycotina fungi.</title>
        <authorList>
            <person name="Reynolds N.K."/>
            <person name="Stajich J.E."/>
            <person name="Barry K."/>
            <person name="Grigoriev I.V."/>
            <person name="Crous P."/>
            <person name="Smith M.E."/>
        </authorList>
    </citation>
    <scope>NUCLEOTIDE SEQUENCE</scope>
    <source>
        <strain evidence="1">NRRL 5244</strain>
    </source>
</reference>
<evidence type="ECO:0000313" key="2">
    <source>
        <dbReference type="Proteomes" id="UP001150603"/>
    </source>
</evidence>